<name>F2LWI3_HIPMA</name>
<evidence type="ECO:0000313" key="3">
    <source>
        <dbReference type="Proteomes" id="UP000008139"/>
    </source>
</evidence>
<accession>F2LWI3</accession>
<organism evidence="2 3">
    <name type="scientific">Hippea maritima (strain ATCC 700847 / DSM 10411 / MH2)</name>
    <dbReference type="NCBI Taxonomy" id="760142"/>
    <lineage>
        <taxon>Bacteria</taxon>
        <taxon>Pseudomonadati</taxon>
        <taxon>Campylobacterota</taxon>
        <taxon>Desulfurellia</taxon>
        <taxon>Desulfurellales</taxon>
        <taxon>Hippeaceae</taxon>
        <taxon>Hippea</taxon>
    </lineage>
</organism>
<dbReference type="Proteomes" id="UP000008139">
    <property type="component" value="Chromosome"/>
</dbReference>
<dbReference type="RefSeq" id="WP_013682130.1">
    <property type="nucleotide sequence ID" value="NC_015318.1"/>
</dbReference>
<dbReference type="HOGENOM" id="CLU_404283_0_0_7"/>
<protein>
    <submittedName>
        <fullName evidence="2">Uncharacterized protein</fullName>
    </submittedName>
</protein>
<dbReference type="Gene3D" id="2.60.40.10">
    <property type="entry name" value="Immunoglobulins"/>
    <property type="match status" value="4"/>
</dbReference>
<dbReference type="STRING" id="760142.Hipma_1126"/>
<proteinExistence type="predicted"/>
<feature type="region of interest" description="Disordered" evidence="1">
    <location>
        <begin position="661"/>
        <end position="680"/>
    </location>
</feature>
<evidence type="ECO:0000256" key="1">
    <source>
        <dbReference type="SAM" id="MobiDB-lite"/>
    </source>
</evidence>
<dbReference type="eggNOG" id="COG1572">
    <property type="taxonomic scope" value="Bacteria"/>
</dbReference>
<dbReference type="KEGG" id="hmr:Hipma_1126"/>
<dbReference type="AlphaFoldDB" id="F2LWI3"/>
<reference evidence="2 3" key="1">
    <citation type="journal article" date="2011" name="Stand. Genomic Sci.">
        <title>Complete genome sequence of the thermophilic sulfur-reducer Hippea maritima type strain (MH(2)).</title>
        <authorList>
            <person name="Huntemann M."/>
            <person name="Lu M."/>
            <person name="Nolan M."/>
            <person name="Lapidus A."/>
            <person name="Lucas S."/>
            <person name="Hammon N."/>
            <person name="Deshpande S."/>
            <person name="Cheng J.F."/>
            <person name="Tapia R."/>
            <person name="Han C."/>
            <person name="Goodwin L."/>
            <person name="Pitluck S."/>
            <person name="Liolios K."/>
            <person name="Pagani I."/>
            <person name="Ivanova N."/>
            <person name="Ovchinikova G."/>
            <person name="Pati A."/>
            <person name="Chen A."/>
            <person name="Palaniappan K."/>
            <person name="Land M."/>
            <person name="Hauser L."/>
            <person name="Jeffries C.D."/>
            <person name="Detter J.C."/>
            <person name="Brambilla E.M."/>
            <person name="Rohde M."/>
            <person name="Spring S."/>
            <person name="Goker M."/>
            <person name="Woyke T."/>
            <person name="Bristow J."/>
            <person name="Eisen J.A."/>
            <person name="Markowitz V."/>
            <person name="Hugenholtz P."/>
            <person name="Kyrpides N.C."/>
            <person name="Klenk H.P."/>
            <person name="Mavromatis K."/>
        </authorList>
    </citation>
    <scope>NUCLEOTIDE SEQUENCE [LARGE SCALE GENOMIC DNA]</scope>
    <source>
        <strain evidence="3">ATCC 700847 / DSM 10411 / MH2</strain>
    </source>
</reference>
<dbReference type="OrthoDB" id="1491023at2"/>
<dbReference type="InParanoid" id="F2LWI3"/>
<evidence type="ECO:0000313" key="2">
    <source>
        <dbReference type="EMBL" id="AEA34092.1"/>
    </source>
</evidence>
<keyword evidence="3" id="KW-1185">Reference proteome</keyword>
<reference evidence="3" key="2">
    <citation type="submission" date="2011-03" db="EMBL/GenBank/DDBJ databases">
        <title>The complete genome of Hippea maritima DSM 10411.</title>
        <authorList>
            <consortium name="US DOE Joint Genome Institute (JGI-PGF)"/>
            <person name="Lucas S."/>
            <person name="Copeland A."/>
            <person name="Lapidus A."/>
            <person name="Bruce D."/>
            <person name="Goodwin L."/>
            <person name="Pitluck S."/>
            <person name="Peters L."/>
            <person name="Kyrpides N."/>
            <person name="Mavromatis K."/>
            <person name="Pagani I."/>
            <person name="Ivanova N."/>
            <person name="Mikhailova N."/>
            <person name="Lu M."/>
            <person name="Detter J.C."/>
            <person name="Tapia R."/>
            <person name="Han C."/>
            <person name="Land M."/>
            <person name="Hauser L."/>
            <person name="Markowitz V."/>
            <person name="Cheng J.-F."/>
            <person name="Hugenholtz P."/>
            <person name="Woyke T."/>
            <person name="Wu D."/>
            <person name="Spring S."/>
            <person name="Schroeder M."/>
            <person name="Brambilla E."/>
            <person name="Klenk H.-P."/>
            <person name="Eisen J.A."/>
        </authorList>
    </citation>
    <scope>NUCLEOTIDE SEQUENCE [LARGE SCALE GENOMIC DNA]</scope>
    <source>
        <strain evidence="3">ATCC 700847 / DSM 10411 / MH2</strain>
    </source>
</reference>
<sequence>MNEKIFKSLWFLVLTLVFVGISSYSWAYKPDLRVEGIYLRPAVNNKCRIWIAIANRGGPISNAEFNRIVLSLLQDDVSKVRGSYMLKYLDRNETLKHPNSKVYVPWNAILLNPGLYKFGAKIDATNVVSESNENNNIMPPIRLRCRGGSTAALPDLTISGIRIGRYCRYVYVYVKNIGKAPLPNWVWTHHSPKNPGVYLYINGKKWGGKSIWKFDPSRKLQKPGGLAVFRAPIKRGSNNTIRILAVVDYWNKLRESNESNNRMEKSLKCSVALPDLTIKKIYLDNACRVNVLVKNAGKAPLPNWVWTHHSPKNPGVYLYINGKKWGGKSIWKFDPSRKLQKPGGYAIYKSSLKVGDAKTNILAVVDYWSKVKESTKSNNKKRVVLRCKSLPDLVVSSIGVDGECGVSVGISNIGSGTIPYKAFDKNNGVAIQMYNNNKPWGGIRLGVVDPHHKLSKPHSSIHFKWFPDANNLKLKPGENKIKIVVDANHVLKEYNENNNVKAKGIRCLPKSDVGLYGFVKIGKNKRQVEWNTSITLTPSDANRIKNGKPLFYVYFAYREYEGVSTPRFENEVLFGSEVVKTLWSPPLRPKQIRFVAVPIYLEPKNGELCFKIDAKNTVRESDETNNNGCVTLKFRGFEANLSTHGAVHTIKNKLKNNSLPGGYNVPKEKPNMVLPGETVK</sequence>
<dbReference type="InterPro" id="IPR013783">
    <property type="entry name" value="Ig-like_fold"/>
</dbReference>
<dbReference type="EMBL" id="CP002606">
    <property type="protein sequence ID" value="AEA34092.1"/>
    <property type="molecule type" value="Genomic_DNA"/>
</dbReference>
<gene>
    <name evidence="2" type="ordered locus">Hipma_1126</name>
</gene>